<dbReference type="Proteomes" id="UP001501727">
    <property type="component" value="Unassembled WGS sequence"/>
</dbReference>
<comment type="caution">
    <text evidence="1">The sequence shown here is derived from an EMBL/GenBank/DDBJ whole genome shotgun (WGS) entry which is preliminary data.</text>
</comment>
<name>A0ABP7M0P5_9GAMM</name>
<sequence length="107" mass="12539">MQRKSLKHDLPQDGYDESYYRATFRDAPYYSSGRSWTDYAPAYLYGHRARDAHPGTRFEDVEAQLAADWLRCRDDSRLQWTEARGAVRDAWRHHDDGAGGVRFHHGH</sequence>
<dbReference type="EMBL" id="BAAAZU010000001">
    <property type="protein sequence ID" value="GAA3912395.1"/>
    <property type="molecule type" value="Genomic_DNA"/>
</dbReference>
<evidence type="ECO:0000313" key="1">
    <source>
        <dbReference type="EMBL" id="GAA3912395.1"/>
    </source>
</evidence>
<evidence type="ECO:0000313" key="2">
    <source>
        <dbReference type="Proteomes" id="UP001501727"/>
    </source>
</evidence>
<proteinExistence type="predicted"/>
<organism evidence="1 2">
    <name type="scientific">Luteimonas lutimaris</name>
    <dbReference type="NCBI Taxonomy" id="698645"/>
    <lineage>
        <taxon>Bacteria</taxon>
        <taxon>Pseudomonadati</taxon>
        <taxon>Pseudomonadota</taxon>
        <taxon>Gammaproteobacteria</taxon>
        <taxon>Lysobacterales</taxon>
        <taxon>Lysobacteraceae</taxon>
        <taxon>Luteimonas</taxon>
    </lineage>
</organism>
<dbReference type="RefSeq" id="WP_344757985.1">
    <property type="nucleotide sequence ID" value="NZ_BAAAZU010000001.1"/>
</dbReference>
<keyword evidence="2" id="KW-1185">Reference proteome</keyword>
<gene>
    <name evidence="1" type="ORF">GCM10022229_01290</name>
</gene>
<protein>
    <submittedName>
        <fullName evidence="1">Uncharacterized protein</fullName>
    </submittedName>
</protein>
<accession>A0ABP7M0P5</accession>
<reference evidence="2" key="1">
    <citation type="journal article" date="2019" name="Int. J. Syst. Evol. Microbiol.">
        <title>The Global Catalogue of Microorganisms (GCM) 10K type strain sequencing project: providing services to taxonomists for standard genome sequencing and annotation.</title>
        <authorList>
            <consortium name="The Broad Institute Genomics Platform"/>
            <consortium name="The Broad Institute Genome Sequencing Center for Infectious Disease"/>
            <person name="Wu L."/>
            <person name="Ma J."/>
        </authorList>
    </citation>
    <scope>NUCLEOTIDE SEQUENCE [LARGE SCALE GENOMIC DNA]</scope>
    <source>
        <strain evidence="2">JCM 16916</strain>
    </source>
</reference>